<reference evidence="6 7" key="1">
    <citation type="submission" date="2015-03" db="EMBL/GenBank/DDBJ databases">
        <title>Genome sequencing of Methylobacterium variabile DSM 16961.</title>
        <authorList>
            <person name="Chaudhry V."/>
            <person name="Patil P.B."/>
        </authorList>
    </citation>
    <scope>NUCLEOTIDE SEQUENCE [LARGE SCALE GENOMIC DNA]</scope>
    <source>
        <strain evidence="6 7">DSM 16961</strain>
    </source>
</reference>
<evidence type="ECO:0000259" key="5">
    <source>
        <dbReference type="PROSITE" id="PS51078"/>
    </source>
</evidence>
<feature type="domain" description="HTH iclR-type" evidence="4">
    <location>
        <begin position="12"/>
        <end position="74"/>
    </location>
</feature>
<dbReference type="GO" id="GO:0045892">
    <property type="term" value="P:negative regulation of DNA-templated transcription"/>
    <property type="evidence" value="ECO:0007669"/>
    <property type="project" value="TreeGrafter"/>
</dbReference>
<evidence type="ECO:0000259" key="4">
    <source>
        <dbReference type="PROSITE" id="PS51077"/>
    </source>
</evidence>
<keyword evidence="3" id="KW-0804">Transcription</keyword>
<evidence type="ECO:0000313" key="6">
    <source>
        <dbReference type="EMBL" id="KMO33572.1"/>
    </source>
</evidence>
<evidence type="ECO:0000256" key="1">
    <source>
        <dbReference type="ARBA" id="ARBA00023015"/>
    </source>
</evidence>
<organism evidence="6 7">
    <name type="scientific">Methylobacterium variabile</name>
    <dbReference type="NCBI Taxonomy" id="298794"/>
    <lineage>
        <taxon>Bacteria</taxon>
        <taxon>Pseudomonadati</taxon>
        <taxon>Pseudomonadota</taxon>
        <taxon>Alphaproteobacteria</taxon>
        <taxon>Hyphomicrobiales</taxon>
        <taxon>Methylobacteriaceae</taxon>
        <taxon>Methylobacterium</taxon>
    </lineage>
</organism>
<accession>A0A0J6SIX8</accession>
<dbReference type="PANTHER" id="PTHR30136:SF35">
    <property type="entry name" value="HTH-TYPE TRANSCRIPTIONAL REGULATOR RV1719"/>
    <property type="match status" value="1"/>
</dbReference>
<dbReference type="InterPro" id="IPR005471">
    <property type="entry name" value="Tscrpt_reg_IclR_N"/>
</dbReference>
<proteinExistence type="predicted"/>
<dbReference type="Gene3D" id="1.10.10.10">
    <property type="entry name" value="Winged helix-like DNA-binding domain superfamily/Winged helix DNA-binding domain"/>
    <property type="match status" value="1"/>
</dbReference>
<dbReference type="SMART" id="SM00346">
    <property type="entry name" value="HTH_ICLR"/>
    <property type="match status" value="1"/>
</dbReference>
<dbReference type="InterPro" id="IPR050707">
    <property type="entry name" value="HTH_MetabolicPath_Reg"/>
</dbReference>
<dbReference type="PROSITE" id="PS51077">
    <property type="entry name" value="HTH_ICLR"/>
    <property type="match status" value="1"/>
</dbReference>
<gene>
    <name evidence="6" type="ORF">VQ02_20495</name>
</gene>
<evidence type="ECO:0000256" key="3">
    <source>
        <dbReference type="ARBA" id="ARBA00023163"/>
    </source>
</evidence>
<dbReference type="OrthoDB" id="9790046at2"/>
<dbReference type="SUPFAM" id="SSF55781">
    <property type="entry name" value="GAF domain-like"/>
    <property type="match status" value="1"/>
</dbReference>
<dbReference type="InterPro" id="IPR036388">
    <property type="entry name" value="WH-like_DNA-bd_sf"/>
</dbReference>
<sequence>MSRDADHTPATVKSADRVLTLFELLGTGSREMSHTDIAAALDIPKSSLTQLLKNLVGRGWLAYSPGTKGYSLGDAFTRLARRAGRARDLVECAGPVLTELTARTSESSAMNVLKDDKAEVVATVLGPQRLVSHMRLGDVAPLYATSGGKVILAYLSPELQEQYLSRVAFVRATPTTIHSAQALREQLHEIRRQGVAFSFEEWTPGITGAARPVLSRSGEVIASINVAVPSVRFDDKLRKKIAAALLWAVEAVQSELWQDAA</sequence>
<dbReference type="PATRIC" id="fig|298794.3.peg.1440"/>
<dbReference type="GO" id="GO:0003700">
    <property type="term" value="F:DNA-binding transcription factor activity"/>
    <property type="evidence" value="ECO:0007669"/>
    <property type="project" value="TreeGrafter"/>
</dbReference>
<dbReference type="InterPro" id="IPR014757">
    <property type="entry name" value="Tscrpt_reg_IclR_C"/>
</dbReference>
<dbReference type="AlphaFoldDB" id="A0A0J6SIX8"/>
<keyword evidence="2" id="KW-0238">DNA-binding</keyword>
<evidence type="ECO:0000256" key="2">
    <source>
        <dbReference type="ARBA" id="ARBA00023125"/>
    </source>
</evidence>
<protein>
    <submittedName>
        <fullName evidence="6">IclR family transcriptional regulator</fullName>
    </submittedName>
</protein>
<keyword evidence="1" id="KW-0805">Transcription regulation</keyword>
<dbReference type="InterPro" id="IPR029016">
    <property type="entry name" value="GAF-like_dom_sf"/>
</dbReference>
<keyword evidence="7" id="KW-1185">Reference proteome</keyword>
<dbReference type="Proteomes" id="UP000035955">
    <property type="component" value="Unassembled WGS sequence"/>
</dbReference>
<dbReference type="GO" id="GO:0003677">
    <property type="term" value="F:DNA binding"/>
    <property type="evidence" value="ECO:0007669"/>
    <property type="project" value="UniProtKB-KW"/>
</dbReference>
<dbReference type="InterPro" id="IPR036390">
    <property type="entry name" value="WH_DNA-bd_sf"/>
</dbReference>
<dbReference type="Pfam" id="PF09339">
    <property type="entry name" value="HTH_IclR"/>
    <property type="match status" value="1"/>
</dbReference>
<dbReference type="PANTHER" id="PTHR30136">
    <property type="entry name" value="HELIX-TURN-HELIX TRANSCRIPTIONAL REGULATOR, ICLR FAMILY"/>
    <property type="match status" value="1"/>
</dbReference>
<comment type="caution">
    <text evidence="6">The sequence shown here is derived from an EMBL/GenBank/DDBJ whole genome shotgun (WGS) entry which is preliminary data.</text>
</comment>
<dbReference type="Gene3D" id="3.30.450.40">
    <property type="match status" value="1"/>
</dbReference>
<name>A0A0J6SIX8_9HYPH</name>
<dbReference type="SUPFAM" id="SSF46785">
    <property type="entry name" value="Winged helix' DNA-binding domain"/>
    <property type="match status" value="1"/>
</dbReference>
<dbReference type="EMBL" id="LABY01000150">
    <property type="protein sequence ID" value="KMO33572.1"/>
    <property type="molecule type" value="Genomic_DNA"/>
</dbReference>
<dbReference type="Pfam" id="PF01614">
    <property type="entry name" value="IclR_C"/>
    <property type="match status" value="1"/>
</dbReference>
<dbReference type="PROSITE" id="PS51078">
    <property type="entry name" value="ICLR_ED"/>
    <property type="match status" value="1"/>
</dbReference>
<feature type="domain" description="IclR-ED" evidence="5">
    <location>
        <begin position="75"/>
        <end position="258"/>
    </location>
</feature>
<dbReference type="RefSeq" id="WP_048446060.1">
    <property type="nucleotide sequence ID" value="NZ_LABY01000150.1"/>
</dbReference>
<evidence type="ECO:0000313" key="7">
    <source>
        <dbReference type="Proteomes" id="UP000035955"/>
    </source>
</evidence>